<dbReference type="EMBL" id="CP001823">
    <property type="protein sequence ID" value="ACZ38752.1"/>
    <property type="molecule type" value="Genomic_DNA"/>
</dbReference>
<keyword evidence="2" id="KW-1185">Reference proteome</keyword>
<reference evidence="2" key="1">
    <citation type="submission" date="2009-11" db="EMBL/GenBank/DDBJ databases">
        <title>The complete chromosome 1 of Sphaerobacter thermophilus DSM 20745.</title>
        <authorList>
            <person name="Lucas S."/>
            <person name="Copeland A."/>
            <person name="Lapidus A."/>
            <person name="Glavina del Rio T."/>
            <person name="Dalin E."/>
            <person name="Tice H."/>
            <person name="Bruce D."/>
            <person name="Goodwin L."/>
            <person name="Pitluck S."/>
            <person name="Kyrpides N."/>
            <person name="Mavromatis K."/>
            <person name="Ivanova N."/>
            <person name="Mikhailova N."/>
            <person name="LaButti K.M."/>
            <person name="Clum A."/>
            <person name="Sun H.I."/>
            <person name="Brettin T."/>
            <person name="Detter J.C."/>
            <person name="Han C."/>
            <person name="Larimer F."/>
            <person name="Land M."/>
            <person name="Hauser L."/>
            <person name="Markowitz V."/>
            <person name="Cheng J.F."/>
            <person name="Hugenholtz P."/>
            <person name="Woyke T."/>
            <person name="Wu D."/>
            <person name="Steenblock K."/>
            <person name="Schneider S."/>
            <person name="Pukall R."/>
            <person name="Goeker M."/>
            <person name="Klenk H.P."/>
            <person name="Eisen J.A."/>
        </authorList>
    </citation>
    <scope>NUCLEOTIDE SEQUENCE [LARGE SCALE GENOMIC DNA]</scope>
    <source>
        <strain evidence="2">ATCC 49802 / DSM 20745 / S 6022</strain>
    </source>
</reference>
<reference evidence="1 2" key="2">
    <citation type="journal article" date="2010" name="Stand. Genomic Sci.">
        <title>Complete genome sequence of Desulfohalobium retbaense type strain (HR(100)).</title>
        <authorList>
            <person name="Spring S."/>
            <person name="Nolan M."/>
            <person name="Lapidus A."/>
            <person name="Glavina Del Rio T."/>
            <person name="Copeland A."/>
            <person name="Tice H."/>
            <person name="Cheng J.F."/>
            <person name="Lucas S."/>
            <person name="Land M."/>
            <person name="Chen F."/>
            <person name="Bruce D."/>
            <person name="Goodwin L."/>
            <person name="Pitluck S."/>
            <person name="Ivanova N."/>
            <person name="Mavromatis K."/>
            <person name="Mikhailova N."/>
            <person name="Pati A."/>
            <person name="Chen A."/>
            <person name="Palaniappan K."/>
            <person name="Hauser L."/>
            <person name="Chang Y.J."/>
            <person name="Jeffries C.D."/>
            <person name="Munk C."/>
            <person name="Kiss H."/>
            <person name="Chain P."/>
            <person name="Han C."/>
            <person name="Brettin T."/>
            <person name="Detter J.C."/>
            <person name="Schuler E."/>
            <person name="Goker M."/>
            <person name="Rohde M."/>
            <person name="Bristow J."/>
            <person name="Eisen J.A."/>
            <person name="Markowitz V."/>
            <person name="Hugenholtz P."/>
            <person name="Kyrpides N.C."/>
            <person name="Klenk H.P."/>
        </authorList>
    </citation>
    <scope>NUCLEOTIDE SEQUENCE [LARGE SCALE GENOMIC DNA]</scope>
    <source>
        <strain evidence="2">ATCC 49802 / DSM 20745 / S 6022</strain>
    </source>
</reference>
<gene>
    <name evidence="1" type="ordered locus">Sthe_1317</name>
</gene>
<protein>
    <submittedName>
        <fullName evidence="1">Uncharacterized protein</fullName>
    </submittedName>
</protein>
<accession>D1C3D5</accession>
<name>D1C3D5_SPHTD</name>
<dbReference type="KEGG" id="sti:Sthe_1317"/>
<sequence length="151" mass="16779">MTMETGRGPHLLVAAICQRAQQDQYGSFSLINLLEHLVAGSDDPNAPEQMPPFRLDANLVVMFVSGDAVGDRTVTVVAEQPNGERLPPVSQRITLGGGDQRATIVSDLSLDIDQTGVYWFEVYLDDELVTRIPLRIGYERGPREPWMDLIR</sequence>
<dbReference type="HOGENOM" id="CLU_1730239_0_0_0"/>
<evidence type="ECO:0000313" key="2">
    <source>
        <dbReference type="Proteomes" id="UP000002027"/>
    </source>
</evidence>
<dbReference type="Pfam" id="PF22091">
    <property type="entry name" value="DUF6941"/>
    <property type="match status" value="1"/>
</dbReference>
<proteinExistence type="predicted"/>
<organism evidence="1 2">
    <name type="scientific">Sphaerobacter thermophilus (strain ATCC 49802 / DSM 20745 / KCCM 41009 / NCIMB 13125 / S 6022)</name>
    <dbReference type="NCBI Taxonomy" id="479434"/>
    <lineage>
        <taxon>Bacteria</taxon>
        <taxon>Pseudomonadati</taxon>
        <taxon>Thermomicrobiota</taxon>
        <taxon>Thermomicrobia</taxon>
        <taxon>Sphaerobacterales</taxon>
        <taxon>Sphaerobacterineae</taxon>
        <taxon>Sphaerobacteraceae</taxon>
        <taxon>Sphaerobacter</taxon>
    </lineage>
</organism>
<evidence type="ECO:0000313" key="1">
    <source>
        <dbReference type="EMBL" id="ACZ38752.1"/>
    </source>
</evidence>
<dbReference type="AlphaFoldDB" id="D1C3D5"/>
<dbReference type="OrthoDB" id="1716312at2"/>
<dbReference type="Proteomes" id="UP000002027">
    <property type="component" value="Chromosome 1"/>
</dbReference>
<dbReference type="InParanoid" id="D1C3D5"/>
<dbReference type="InterPro" id="IPR054221">
    <property type="entry name" value="DUF6941"/>
</dbReference>
<dbReference type="STRING" id="479434.Sthe_1317"/>